<dbReference type="RefSeq" id="XP_010426242.1">
    <property type="nucleotide sequence ID" value="XM_010427940.2"/>
</dbReference>
<organism evidence="1 2">
    <name type="scientific">Camelina sativa</name>
    <name type="common">False flax</name>
    <name type="synonym">Myagrum sativum</name>
    <dbReference type="NCBI Taxonomy" id="90675"/>
    <lineage>
        <taxon>Eukaryota</taxon>
        <taxon>Viridiplantae</taxon>
        <taxon>Streptophyta</taxon>
        <taxon>Embryophyta</taxon>
        <taxon>Tracheophyta</taxon>
        <taxon>Spermatophyta</taxon>
        <taxon>Magnoliopsida</taxon>
        <taxon>eudicotyledons</taxon>
        <taxon>Gunneridae</taxon>
        <taxon>Pentapetalae</taxon>
        <taxon>rosids</taxon>
        <taxon>malvids</taxon>
        <taxon>Brassicales</taxon>
        <taxon>Brassicaceae</taxon>
        <taxon>Camelineae</taxon>
        <taxon>Camelina</taxon>
    </lineage>
</organism>
<dbReference type="GeneID" id="104711251"/>
<dbReference type="PANTHER" id="PTHR46694">
    <property type="entry name" value="AT-RICH INTERACTIVE DOMAIN-CONTAINING PROTEIN 4"/>
    <property type="match status" value="1"/>
</dbReference>
<accession>A0ABM0TGV5</accession>
<gene>
    <name evidence="2" type="primary">LOC104711251</name>
</gene>
<dbReference type="PANTHER" id="PTHR46694:SF1">
    <property type="entry name" value="AT-RICH INTERACTIVE DOMAIN-CONTAINING PROTEIN 4"/>
    <property type="match status" value="1"/>
</dbReference>
<protein>
    <submittedName>
        <fullName evidence="2">AT-rich interactive domain-containing protein 4-like</fullName>
    </submittedName>
</protein>
<keyword evidence="1" id="KW-1185">Reference proteome</keyword>
<reference evidence="1" key="1">
    <citation type="journal article" date="2014" name="Nat. Commun.">
        <title>The emerging biofuel crop Camelina sativa retains a highly undifferentiated hexaploid genome structure.</title>
        <authorList>
            <person name="Kagale S."/>
            <person name="Koh C."/>
            <person name="Nixon J."/>
            <person name="Bollina V."/>
            <person name="Clarke W.E."/>
            <person name="Tuteja R."/>
            <person name="Spillane C."/>
            <person name="Robinson S.J."/>
            <person name="Links M.G."/>
            <person name="Clarke C."/>
            <person name="Higgins E.E."/>
            <person name="Huebert T."/>
            <person name="Sharpe A.G."/>
            <person name="Parkin I.A."/>
        </authorList>
    </citation>
    <scope>NUCLEOTIDE SEQUENCE [LARGE SCALE GENOMIC DNA]</scope>
    <source>
        <strain evidence="1">cv. DH55</strain>
    </source>
</reference>
<evidence type="ECO:0000313" key="2">
    <source>
        <dbReference type="RefSeq" id="XP_010426242.1"/>
    </source>
</evidence>
<dbReference type="Proteomes" id="UP000694864">
    <property type="component" value="Chromosome 9"/>
</dbReference>
<sequence>MMFHGQGFSRNRCNVVAVVSGENNNNQIDGAPPPPLQPKYPFPDLSSSGRLKIQVLNNPTTEEFQVAVNSSATDFVYLQGEQTGDSDEVGPLVLGFAAFSTPDALVALFGSTLPTTVYLELPNGEELAQALYSKCFRMAGCSICYILEKCFHEICSLPFSPCSVFSHTEFVQ</sequence>
<name>A0ABM0TGV5_CAMSA</name>
<proteinExistence type="predicted"/>
<dbReference type="InterPro" id="IPR042293">
    <property type="entry name" value="ARID4"/>
</dbReference>
<reference evidence="2" key="2">
    <citation type="submission" date="2025-08" db="UniProtKB">
        <authorList>
            <consortium name="RefSeq"/>
        </authorList>
    </citation>
    <scope>IDENTIFICATION</scope>
    <source>
        <tissue evidence="2">Leaf</tissue>
    </source>
</reference>
<evidence type="ECO:0000313" key="1">
    <source>
        <dbReference type="Proteomes" id="UP000694864"/>
    </source>
</evidence>